<evidence type="ECO:0000256" key="1">
    <source>
        <dbReference type="ARBA" id="ARBA00012528"/>
    </source>
</evidence>
<reference evidence="4 5" key="1">
    <citation type="submission" date="2022-01" db="EMBL/GenBank/DDBJ databases">
        <title>Whole genome-based taxonomy of the Shewanellaceae.</title>
        <authorList>
            <person name="Martin-Rodriguez A.J."/>
        </authorList>
    </citation>
    <scope>NUCLEOTIDE SEQUENCE [LARGE SCALE GENOMIC DNA]</scope>
    <source>
        <strain evidence="4 5">DSM 21332</strain>
    </source>
</reference>
<dbReference type="NCBIfam" id="TIGR00229">
    <property type="entry name" value="sensory_box"/>
    <property type="match status" value="1"/>
</dbReference>
<proteinExistence type="predicted"/>
<keyword evidence="5" id="KW-1185">Reference proteome</keyword>
<dbReference type="EMBL" id="JAKIKT010000005">
    <property type="protein sequence ID" value="MCL2914982.1"/>
    <property type="molecule type" value="Genomic_DNA"/>
</dbReference>
<dbReference type="PANTHER" id="PTHR45138">
    <property type="entry name" value="REGULATORY COMPONENTS OF SENSORY TRANSDUCTION SYSTEM"/>
    <property type="match status" value="1"/>
</dbReference>
<dbReference type="PANTHER" id="PTHR45138:SF9">
    <property type="entry name" value="DIGUANYLATE CYCLASE DGCM-RELATED"/>
    <property type="match status" value="1"/>
</dbReference>
<gene>
    <name evidence="4" type="ORF">L2725_14575</name>
</gene>
<evidence type="ECO:0000313" key="5">
    <source>
        <dbReference type="Proteomes" id="UP001202831"/>
    </source>
</evidence>
<dbReference type="NCBIfam" id="TIGR00254">
    <property type="entry name" value="GGDEF"/>
    <property type="match status" value="1"/>
</dbReference>
<dbReference type="SMART" id="SM00267">
    <property type="entry name" value="GGDEF"/>
    <property type="match status" value="1"/>
</dbReference>
<dbReference type="SUPFAM" id="SSF55073">
    <property type="entry name" value="Nucleotide cyclase"/>
    <property type="match status" value="1"/>
</dbReference>
<sequence length="473" mass="53285">MHRLLKRQLKKVYGDTLPTSPEFARLLSLVDQGYQDFDHDISLLGRSLDVSSDELNRINANLNGLLNALPDTCIWLDADNRVREIRGADGLDDVLFNGEPGQPLCEVFSIKHSDEFMQHLQGVRAGTKPDSYDFEVNVSGDAIYVEARFTQLGKSLMLIIFRDVTVRTLVENLRTQALEESRLHQRQLQDLINSAPIGIVITNLDNDILMLNQYAVTKFNISASEVTHTRFEHMLPDTKREAYQAFLKDFLARKQEGISDARIDIVVTPENADHFVAELRLSTLNLDGETIITQTFLDISERKEFERKLKQLAQTDPLTGCHNRRHYSEMAEKQLILCRSQKQAFSLMLMDLDKFKNINDTYGHGAGDEVLKVFASVTRGLIREGDILGRYGGEEFILALPNTPKAVAQKIAQRICDQIALQQIEDSGNTITVTASIGLVSSPKSNMDLESMTKIADDLLYEAKANGRNRVES</sequence>
<evidence type="ECO:0000313" key="4">
    <source>
        <dbReference type="EMBL" id="MCL2914982.1"/>
    </source>
</evidence>
<evidence type="ECO:0000256" key="2">
    <source>
        <dbReference type="ARBA" id="ARBA00034247"/>
    </source>
</evidence>
<dbReference type="SUPFAM" id="SSF55785">
    <property type="entry name" value="PYP-like sensor domain (PAS domain)"/>
    <property type="match status" value="1"/>
</dbReference>
<organism evidence="4 5">
    <name type="scientific">Shewanella corallii</name>
    <dbReference type="NCBI Taxonomy" id="560080"/>
    <lineage>
        <taxon>Bacteria</taxon>
        <taxon>Pseudomonadati</taxon>
        <taxon>Pseudomonadota</taxon>
        <taxon>Gammaproteobacteria</taxon>
        <taxon>Alteromonadales</taxon>
        <taxon>Shewanellaceae</taxon>
        <taxon>Shewanella</taxon>
    </lineage>
</organism>
<name>A0ABT0N941_9GAMM</name>
<evidence type="ECO:0000259" key="3">
    <source>
        <dbReference type="PROSITE" id="PS50887"/>
    </source>
</evidence>
<dbReference type="CDD" id="cd01949">
    <property type="entry name" value="GGDEF"/>
    <property type="match status" value="1"/>
</dbReference>
<accession>A0ABT0N941</accession>
<dbReference type="InterPro" id="IPR050469">
    <property type="entry name" value="Diguanylate_Cyclase"/>
</dbReference>
<dbReference type="EC" id="2.7.7.65" evidence="1"/>
<dbReference type="Pfam" id="PF00990">
    <property type="entry name" value="GGDEF"/>
    <property type="match status" value="1"/>
</dbReference>
<comment type="caution">
    <text evidence="4">The sequence shown here is derived from an EMBL/GenBank/DDBJ whole genome shotgun (WGS) entry which is preliminary data.</text>
</comment>
<dbReference type="RefSeq" id="WP_249249593.1">
    <property type="nucleotide sequence ID" value="NZ_JAKIKT010000005.1"/>
</dbReference>
<dbReference type="Proteomes" id="UP001202831">
    <property type="component" value="Unassembled WGS sequence"/>
</dbReference>
<dbReference type="SMART" id="SM00091">
    <property type="entry name" value="PAS"/>
    <property type="match status" value="1"/>
</dbReference>
<dbReference type="InterPro" id="IPR000014">
    <property type="entry name" value="PAS"/>
</dbReference>
<comment type="catalytic activity">
    <reaction evidence="2">
        <text>2 GTP = 3',3'-c-di-GMP + 2 diphosphate</text>
        <dbReference type="Rhea" id="RHEA:24898"/>
        <dbReference type="ChEBI" id="CHEBI:33019"/>
        <dbReference type="ChEBI" id="CHEBI:37565"/>
        <dbReference type="ChEBI" id="CHEBI:58805"/>
        <dbReference type="EC" id="2.7.7.65"/>
    </reaction>
</comment>
<dbReference type="Gene3D" id="3.30.70.270">
    <property type="match status" value="1"/>
</dbReference>
<dbReference type="Gene3D" id="3.30.450.20">
    <property type="entry name" value="PAS domain"/>
    <property type="match status" value="1"/>
</dbReference>
<dbReference type="InterPro" id="IPR029787">
    <property type="entry name" value="Nucleotide_cyclase"/>
</dbReference>
<dbReference type="InterPro" id="IPR000160">
    <property type="entry name" value="GGDEF_dom"/>
</dbReference>
<dbReference type="PROSITE" id="PS50887">
    <property type="entry name" value="GGDEF"/>
    <property type="match status" value="1"/>
</dbReference>
<dbReference type="InterPro" id="IPR035965">
    <property type="entry name" value="PAS-like_dom_sf"/>
</dbReference>
<feature type="domain" description="GGDEF" evidence="3">
    <location>
        <begin position="343"/>
        <end position="473"/>
    </location>
</feature>
<dbReference type="InterPro" id="IPR043128">
    <property type="entry name" value="Rev_trsase/Diguanyl_cyclase"/>
</dbReference>
<protein>
    <recommendedName>
        <fullName evidence="1">diguanylate cyclase</fullName>
        <ecNumber evidence="1">2.7.7.65</ecNumber>
    </recommendedName>
</protein>